<evidence type="ECO:0000313" key="3">
    <source>
        <dbReference type="Proteomes" id="UP001152561"/>
    </source>
</evidence>
<sequence length="126" mass="14480">MDRQKKRKRTENGDANGGDRRRHTRERAVKENAALSPPPPSEAEVDEFFAILRQMNVAVKYLQKNTPIHPEIDEVAVGHKRVVPKDGDGPSVQVKLNYLLLSLTTNWQYLFWRIVLLLDVGKNLHQ</sequence>
<keyword evidence="3" id="KW-1185">Reference proteome</keyword>
<name>A0A9Q1LFQ6_9SOLA</name>
<feature type="region of interest" description="Disordered" evidence="1">
    <location>
        <begin position="1"/>
        <end position="42"/>
    </location>
</feature>
<organism evidence="2 3">
    <name type="scientific">Anisodus acutangulus</name>
    <dbReference type="NCBI Taxonomy" id="402998"/>
    <lineage>
        <taxon>Eukaryota</taxon>
        <taxon>Viridiplantae</taxon>
        <taxon>Streptophyta</taxon>
        <taxon>Embryophyta</taxon>
        <taxon>Tracheophyta</taxon>
        <taxon>Spermatophyta</taxon>
        <taxon>Magnoliopsida</taxon>
        <taxon>eudicotyledons</taxon>
        <taxon>Gunneridae</taxon>
        <taxon>Pentapetalae</taxon>
        <taxon>asterids</taxon>
        <taxon>lamiids</taxon>
        <taxon>Solanales</taxon>
        <taxon>Solanaceae</taxon>
        <taxon>Solanoideae</taxon>
        <taxon>Hyoscyameae</taxon>
        <taxon>Anisodus</taxon>
    </lineage>
</organism>
<dbReference type="InterPro" id="IPR034577">
    <property type="entry name" value="NIMIN-2"/>
</dbReference>
<protein>
    <submittedName>
        <fullName evidence="2">Uncharacterized protein</fullName>
    </submittedName>
</protein>
<gene>
    <name evidence="2" type="ORF">K7X08_034405</name>
</gene>
<comment type="caution">
    <text evidence="2">The sequence shown here is derived from an EMBL/GenBank/DDBJ whole genome shotgun (WGS) entry which is preliminary data.</text>
</comment>
<dbReference type="EMBL" id="JAJAGQ010000018">
    <property type="protein sequence ID" value="KAJ8536004.1"/>
    <property type="molecule type" value="Genomic_DNA"/>
</dbReference>
<evidence type="ECO:0000256" key="1">
    <source>
        <dbReference type="SAM" id="MobiDB-lite"/>
    </source>
</evidence>
<dbReference type="OrthoDB" id="1098796at2759"/>
<dbReference type="GO" id="GO:0010112">
    <property type="term" value="P:regulation of systemic acquired resistance"/>
    <property type="evidence" value="ECO:0007669"/>
    <property type="project" value="InterPro"/>
</dbReference>
<dbReference type="Proteomes" id="UP001152561">
    <property type="component" value="Unassembled WGS sequence"/>
</dbReference>
<dbReference type="PANTHER" id="PTHR35735:SF6">
    <property type="entry name" value="NIMIN2C PROTEIN"/>
    <property type="match status" value="1"/>
</dbReference>
<accession>A0A9Q1LFQ6</accession>
<dbReference type="PANTHER" id="PTHR35735">
    <property type="entry name" value="PROTEIN NIM1-INTERACTING 2"/>
    <property type="match status" value="1"/>
</dbReference>
<dbReference type="AlphaFoldDB" id="A0A9Q1LFQ6"/>
<proteinExistence type="predicted"/>
<evidence type="ECO:0000313" key="2">
    <source>
        <dbReference type="EMBL" id="KAJ8536004.1"/>
    </source>
</evidence>
<reference evidence="3" key="1">
    <citation type="journal article" date="2023" name="Proc. Natl. Acad. Sci. U.S.A.">
        <title>Genomic and structural basis for evolution of tropane alkaloid biosynthesis.</title>
        <authorList>
            <person name="Wanga Y.-J."/>
            <person name="Taina T."/>
            <person name="Yua J.-Y."/>
            <person name="Lia J."/>
            <person name="Xua B."/>
            <person name="Chenc J."/>
            <person name="D'Auriad J.C."/>
            <person name="Huanga J.-P."/>
            <person name="Huanga S.-X."/>
        </authorList>
    </citation>
    <scope>NUCLEOTIDE SEQUENCE [LARGE SCALE GENOMIC DNA]</scope>
    <source>
        <strain evidence="3">cv. KIB-2019</strain>
    </source>
</reference>